<keyword evidence="5" id="KW-1185">Reference proteome</keyword>
<protein>
    <recommendedName>
        <fullName evidence="3">PPM-type phosphatase domain-containing protein</fullName>
    </recommendedName>
</protein>
<evidence type="ECO:0000313" key="4">
    <source>
        <dbReference type="EMBL" id="GHH86170.1"/>
    </source>
</evidence>
<dbReference type="PANTHER" id="PTHR43156">
    <property type="entry name" value="STAGE II SPORULATION PROTEIN E-RELATED"/>
    <property type="match status" value="1"/>
</dbReference>
<dbReference type="PANTHER" id="PTHR43156:SF2">
    <property type="entry name" value="STAGE II SPORULATION PROTEIN E"/>
    <property type="match status" value="1"/>
</dbReference>
<evidence type="ECO:0000259" key="3">
    <source>
        <dbReference type="SMART" id="SM00331"/>
    </source>
</evidence>
<keyword evidence="2" id="KW-0472">Membrane</keyword>
<dbReference type="InterPro" id="IPR052016">
    <property type="entry name" value="Bact_Sigma-Reg"/>
</dbReference>
<comment type="caution">
    <text evidence="4">The sequence shown here is derived from an EMBL/GenBank/DDBJ whole genome shotgun (WGS) entry which is preliminary data.</text>
</comment>
<name>A0A919L5Z5_9ACTN</name>
<feature type="transmembrane region" description="Helical" evidence="2">
    <location>
        <begin position="110"/>
        <end position="129"/>
    </location>
</feature>
<dbReference type="Proteomes" id="UP000603708">
    <property type="component" value="Unassembled WGS sequence"/>
</dbReference>
<dbReference type="Gene3D" id="3.60.40.10">
    <property type="entry name" value="PPM-type phosphatase domain"/>
    <property type="match status" value="1"/>
</dbReference>
<dbReference type="GO" id="GO:0016791">
    <property type="term" value="F:phosphatase activity"/>
    <property type="evidence" value="ECO:0007669"/>
    <property type="project" value="TreeGrafter"/>
</dbReference>
<dbReference type="SMART" id="SM00331">
    <property type="entry name" value="PP2C_SIG"/>
    <property type="match status" value="1"/>
</dbReference>
<dbReference type="EMBL" id="BNCD01000021">
    <property type="protein sequence ID" value="GHH86170.1"/>
    <property type="molecule type" value="Genomic_DNA"/>
</dbReference>
<organism evidence="4 5">
    <name type="scientific">Streptomyces sulfonofaciens</name>
    <dbReference type="NCBI Taxonomy" id="68272"/>
    <lineage>
        <taxon>Bacteria</taxon>
        <taxon>Bacillati</taxon>
        <taxon>Actinomycetota</taxon>
        <taxon>Actinomycetes</taxon>
        <taxon>Kitasatosporales</taxon>
        <taxon>Streptomycetaceae</taxon>
        <taxon>Streptomyces</taxon>
    </lineage>
</organism>
<keyword evidence="1" id="KW-0378">Hydrolase</keyword>
<keyword evidence="2" id="KW-0812">Transmembrane</keyword>
<evidence type="ECO:0000256" key="1">
    <source>
        <dbReference type="ARBA" id="ARBA00022801"/>
    </source>
</evidence>
<feature type="domain" description="PPM-type phosphatase" evidence="3">
    <location>
        <begin position="165"/>
        <end position="390"/>
    </location>
</feature>
<keyword evidence="2" id="KW-1133">Transmembrane helix</keyword>
<feature type="transmembrane region" description="Helical" evidence="2">
    <location>
        <begin position="40"/>
        <end position="60"/>
    </location>
</feature>
<sequence length="405" mass="42812">MTVRGLLRRLVPPAEGPAATPWPRVQPKAMTLRRLLTERYGPLGVALAMIAVILLAGFLLPTSQHLASLMVTVPATTAALAGSRVTAVIAGLSCGGALILDAYDGLLDTSIFAVHLLAILLVSGFVIGFRSLRERNIRELTEVRTVSETMQRILLRPLPPRMGSLLIRSAYHASHPHALIGGDLFAAVRTADGARVMIGDVKGKGLPAVEDAAALLGAFRGTSHRTLPLRQLVADLEANARSYFSEAAMVDPDAVERFITVLVLEVPEGAGEVRMVNCGHPPPYLISPQGAGVVLPQRPAPPLGLGSVHAEDYLVDTFPFTPGSTLLLYTDGTYEARDAEGRFYDLDTRVASWPGSTPDELLSHVLSGLTAHVGGEMGLDDDVAMVALQPGPAGSPRTQGTGAAR</sequence>
<accession>A0A919L5Z5</accession>
<dbReference type="InterPro" id="IPR001932">
    <property type="entry name" value="PPM-type_phosphatase-like_dom"/>
</dbReference>
<evidence type="ECO:0000256" key="2">
    <source>
        <dbReference type="SAM" id="Phobius"/>
    </source>
</evidence>
<reference evidence="4" key="1">
    <citation type="journal article" date="2014" name="Int. J. Syst. Evol. Microbiol.">
        <title>Complete genome sequence of Corynebacterium casei LMG S-19264T (=DSM 44701T), isolated from a smear-ripened cheese.</title>
        <authorList>
            <consortium name="US DOE Joint Genome Institute (JGI-PGF)"/>
            <person name="Walter F."/>
            <person name="Albersmeier A."/>
            <person name="Kalinowski J."/>
            <person name="Ruckert C."/>
        </authorList>
    </citation>
    <scope>NUCLEOTIDE SEQUENCE</scope>
    <source>
        <strain evidence="4">JCM 5069</strain>
    </source>
</reference>
<evidence type="ECO:0000313" key="5">
    <source>
        <dbReference type="Proteomes" id="UP000603708"/>
    </source>
</evidence>
<reference evidence="4" key="2">
    <citation type="submission" date="2020-09" db="EMBL/GenBank/DDBJ databases">
        <authorList>
            <person name="Sun Q."/>
            <person name="Ohkuma M."/>
        </authorList>
    </citation>
    <scope>NUCLEOTIDE SEQUENCE</scope>
    <source>
        <strain evidence="4">JCM 5069</strain>
    </source>
</reference>
<dbReference type="InterPro" id="IPR036457">
    <property type="entry name" value="PPM-type-like_dom_sf"/>
</dbReference>
<proteinExistence type="predicted"/>
<gene>
    <name evidence="4" type="ORF">GCM10018793_57070</name>
</gene>
<dbReference type="AlphaFoldDB" id="A0A919L5Z5"/>
<dbReference type="Pfam" id="PF07228">
    <property type="entry name" value="SpoIIE"/>
    <property type="match status" value="1"/>
</dbReference>